<organism evidence="16 17">
    <name type="scientific">Stegodyphus mimosarum</name>
    <name type="common">African social velvet spider</name>
    <dbReference type="NCBI Taxonomy" id="407821"/>
    <lineage>
        <taxon>Eukaryota</taxon>
        <taxon>Metazoa</taxon>
        <taxon>Ecdysozoa</taxon>
        <taxon>Arthropoda</taxon>
        <taxon>Chelicerata</taxon>
        <taxon>Arachnida</taxon>
        <taxon>Araneae</taxon>
        <taxon>Araneomorphae</taxon>
        <taxon>Entelegynae</taxon>
        <taxon>Eresoidea</taxon>
        <taxon>Eresidae</taxon>
        <taxon>Stegodyphus</taxon>
    </lineage>
</organism>
<keyword evidence="6" id="KW-0479">Metal-binding</keyword>
<evidence type="ECO:0000259" key="14">
    <source>
        <dbReference type="PROSITE" id="PS51038"/>
    </source>
</evidence>
<dbReference type="OrthoDB" id="6432626at2759"/>
<evidence type="ECO:0000256" key="9">
    <source>
        <dbReference type="ARBA" id="ARBA00023125"/>
    </source>
</evidence>
<comment type="subcellular location">
    <subcellularLocation>
        <location evidence="1">Nucleus</location>
    </subcellularLocation>
</comment>
<feature type="non-terminal residue" evidence="16">
    <location>
        <position position="814"/>
    </location>
</feature>
<comment type="similarity">
    <text evidence="12">Belongs to the class I-like SAM-binding methyltransferase superfamily. C5-methyltransferase family.</text>
</comment>
<evidence type="ECO:0000256" key="6">
    <source>
        <dbReference type="ARBA" id="ARBA00022723"/>
    </source>
</evidence>
<dbReference type="GO" id="GO:0003677">
    <property type="term" value="F:DNA binding"/>
    <property type="evidence" value="ECO:0007669"/>
    <property type="project" value="UniProtKB-KW"/>
</dbReference>
<dbReference type="Pfam" id="PF02008">
    <property type="entry name" value="zf-CXXC"/>
    <property type="match status" value="1"/>
</dbReference>
<dbReference type="Proteomes" id="UP000054359">
    <property type="component" value="Unassembled WGS sequence"/>
</dbReference>
<dbReference type="InterPro" id="IPR001525">
    <property type="entry name" value="C5_MeTfrase"/>
</dbReference>
<dbReference type="GO" id="GO:0008270">
    <property type="term" value="F:zinc ion binding"/>
    <property type="evidence" value="ECO:0007669"/>
    <property type="project" value="UniProtKB-KW"/>
</dbReference>
<dbReference type="InterPro" id="IPR002857">
    <property type="entry name" value="Znf_CXXC"/>
</dbReference>
<dbReference type="PRINTS" id="PR00105">
    <property type="entry name" value="C5METTRFRASE"/>
</dbReference>
<evidence type="ECO:0000256" key="10">
    <source>
        <dbReference type="ARBA" id="ARBA00023242"/>
    </source>
</evidence>
<dbReference type="GO" id="GO:0005634">
    <property type="term" value="C:nucleus"/>
    <property type="evidence" value="ECO:0007669"/>
    <property type="project" value="UniProtKB-SubCell"/>
</dbReference>
<evidence type="ECO:0000256" key="11">
    <source>
        <dbReference type="PROSITE-ProRule" id="PRU00509"/>
    </source>
</evidence>
<dbReference type="InterPro" id="IPR029063">
    <property type="entry name" value="SAM-dependent_MTases_sf"/>
</dbReference>
<dbReference type="PROSITE" id="PS51058">
    <property type="entry name" value="ZF_CXXC"/>
    <property type="match status" value="1"/>
</dbReference>
<sequence length="814" mass="92135">MDTVEEKIYISKAVIELLTSNSEATYEDLLNKLDTTVPPLGLAKFAEESLLRHAEFVVNQVQNFDNSSTDENDPILIVSPCIRSLIGLAGVTVGGKQSLRKAVKYRPVKEKKKAGHSLATTTPLVRMIFENFFTEQLEASLNNTPRRKRCGVCEACQLPDCGKCSFCRDMIKFGGTGRGKQACKQRRCPNMAVQEADDNDILDDELDDAMDKKVQSFKSNSSARHAKKTKEKIVISWIGEPVKKEEESSKTFYEKASINGDLVIQCFDYVLVSPADPSTPMYIAQIMSMFETSNGKKMYHALWFSRGSETVLGETSDPNEVFGTFECDEEEIISISSLCEVKYQAIPENWSQLGGTEESLSMYEIYDETDEKSFYCKKWYESETCRFVDAPPPEKRHSCLGCLRAKEEEKEKCVELDILETDEVKKRTYFKSAVYLGHVVCPGDCVFINPNAIDFPFPSKKEQENCKNDTSQQELDPDMYPEAYRKSGYIKGSNLDVPEPFKIGYVKSIYQNKGKSSMPHVLVNLFYRPENTNKKASLSIQSDLNLLYWSDEEFSVEFSNIEGKCYVVYSENLLESPEEYSKKGPHRFYFTESYNRLSGSFEEPPALAQRIGRVGKGKGKKQKTSSEKPKISKDETYSDVHAKLNVLDVFAGCGGLSQGFHEAGIAETLWAIEKDETAAQAFRLNFPNCAVFSEDCNLLLRMVMEGKEATYKGQKLPQKGDVHMLCGGPPCQGFSGMNRFNSRQYSLFKNSLIVSYLSYCDYYRPRFFILENVRNFVSFKRNMILKLTLRCLIHMGYSCTFGVLQAGNYGVPQT</sequence>
<evidence type="ECO:0000256" key="8">
    <source>
        <dbReference type="ARBA" id="ARBA00022833"/>
    </source>
</evidence>
<dbReference type="AlphaFoldDB" id="A0A087UX10"/>
<name>A0A087UX10_STEMI</name>
<keyword evidence="10" id="KW-0539">Nucleus</keyword>
<dbReference type="Gene3D" id="3.40.50.150">
    <property type="entry name" value="Vaccinia Virus protein VP39"/>
    <property type="match status" value="1"/>
</dbReference>
<dbReference type="EC" id="2.1.1.37" evidence="2"/>
<dbReference type="Gene3D" id="2.30.30.490">
    <property type="match status" value="2"/>
</dbReference>
<dbReference type="InterPro" id="IPR050390">
    <property type="entry name" value="C5-Methyltransferase"/>
</dbReference>
<dbReference type="SMART" id="SM00439">
    <property type="entry name" value="BAH"/>
    <property type="match status" value="2"/>
</dbReference>
<dbReference type="PANTHER" id="PTHR10629:SF52">
    <property type="entry name" value="DNA (CYTOSINE-5)-METHYLTRANSFERASE 1"/>
    <property type="match status" value="1"/>
</dbReference>
<dbReference type="Pfam" id="PF01426">
    <property type="entry name" value="BAH"/>
    <property type="match status" value="2"/>
</dbReference>
<evidence type="ECO:0000256" key="13">
    <source>
        <dbReference type="SAM" id="MobiDB-lite"/>
    </source>
</evidence>
<keyword evidence="9" id="KW-0238">DNA-binding</keyword>
<accession>A0A087UX10</accession>
<feature type="domain" description="BAH" evidence="14">
    <location>
        <begin position="262"/>
        <end position="391"/>
    </location>
</feature>
<reference evidence="16 17" key="1">
    <citation type="submission" date="2013-11" db="EMBL/GenBank/DDBJ databases">
        <title>Genome sequencing of Stegodyphus mimosarum.</title>
        <authorList>
            <person name="Bechsgaard J."/>
        </authorList>
    </citation>
    <scope>NUCLEOTIDE SEQUENCE [LARGE SCALE GENOMIC DNA]</scope>
</reference>
<gene>
    <name evidence="16" type="ORF">X975_25109</name>
</gene>
<dbReference type="PANTHER" id="PTHR10629">
    <property type="entry name" value="CYTOSINE-SPECIFIC METHYLTRANSFERASE"/>
    <property type="match status" value="1"/>
</dbReference>
<dbReference type="GO" id="GO:0003682">
    <property type="term" value="F:chromatin binding"/>
    <property type="evidence" value="ECO:0007669"/>
    <property type="project" value="InterPro"/>
</dbReference>
<dbReference type="GO" id="GO:0003886">
    <property type="term" value="F:DNA (cytosine-5-)-methyltransferase activity"/>
    <property type="evidence" value="ECO:0007669"/>
    <property type="project" value="UniProtKB-EC"/>
</dbReference>
<dbReference type="Gene3D" id="1.10.10.2230">
    <property type="match status" value="1"/>
</dbReference>
<feature type="compositionally biased region" description="Basic residues" evidence="13">
    <location>
        <begin position="613"/>
        <end position="623"/>
    </location>
</feature>
<evidence type="ECO:0000313" key="17">
    <source>
        <dbReference type="Proteomes" id="UP000054359"/>
    </source>
</evidence>
<evidence type="ECO:0000256" key="12">
    <source>
        <dbReference type="PROSITE-ProRule" id="PRU01016"/>
    </source>
</evidence>
<keyword evidence="17" id="KW-1185">Reference proteome</keyword>
<evidence type="ECO:0000313" key="16">
    <source>
        <dbReference type="EMBL" id="KFM81899.1"/>
    </source>
</evidence>
<dbReference type="InterPro" id="IPR001025">
    <property type="entry name" value="BAH_dom"/>
</dbReference>
<keyword evidence="3 12" id="KW-0489">Methyltransferase</keyword>
<dbReference type="PROSITE" id="PS51038">
    <property type="entry name" value="BAH"/>
    <property type="match status" value="2"/>
</dbReference>
<evidence type="ECO:0000259" key="15">
    <source>
        <dbReference type="PROSITE" id="PS51058"/>
    </source>
</evidence>
<dbReference type="Pfam" id="PF00145">
    <property type="entry name" value="DNA_methylase"/>
    <property type="match status" value="1"/>
</dbReference>
<keyword evidence="5 12" id="KW-0949">S-adenosyl-L-methionine</keyword>
<dbReference type="EMBL" id="KK122088">
    <property type="protein sequence ID" value="KFM81899.1"/>
    <property type="molecule type" value="Genomic_DNA"/>
</dbReference>
<feature type="domain" description="BAH" evidence="14">
    <location>
        <begin position="482"/>
        <end position="605"/>
    </location>
</feature>
<feature type="compositionally biased region" description="Basic and acidic residues" evidence="13">
    <location>
        <begin position="624"/>
        <end position="634"/>
    </location>
</feature>
<dbReference type="STRING" id="407821.A0A087UX10"/>
<keyword evidence="7 11" id="KW-0863">Zinc-finger</keyword>
<proteinExistence type="inferred from homology"/>
<dbReference type="InterPro" id="IPR043151">
    <property type="entry name" value="BAH_sf"/>
</dbReference>
<dbReference type="SUPFAM" id="SSF53335">
    <property type="entry name" value="S-adenosyl-L-methionine-dependent methyltransferases"/>
    <property type="match status" value="1"/>
</dbReference>
<evidence type="ECO:0000256" key="1">
    <source>
        <dbReference type="ARBA" id="ARBA00004123"/>
    </source>
</evidence>
<dbReference type="GO" id="GO:0032259">
    <property type="term" value="P:methylation"/>
    <property type="evidence" value="ECO:0007669"/>
    <property type="project" value="UniProtKB-KW"/>
</dbReference>
<dbReference type="GO" id="GO:0044027">
    <property type="term" value="P:negative regulation of gene expression via chromosomal CpG island methylation"/>
    <property type="evidence" value="ECO:0007669"/>
    <property type="project" value="TreeGrafter"/>
</dbReference>
<keyword evidence="8" id="KW-0862">Zinc</keyword>
<evidence type="ECO:0000256" key="3">
    <source>
        <dbReference type="ARBA" id="ARBA00022603"/>
    </source>
</evidence>
<dbReference type="PROSITE" id="PS51679">
    <property type="entry name" value="SAM_MT_C5"/>
    <property type="match status" value="1"/>
</dbReference>
<dbReference type="OMA" id="KKGPHRF"/>
<evidence type="ECO:0000256" key="5">
    <source>
        <dbReference type="ARBA" id="ARBA00022691"/>
    </source>
</evidence>
<feature type="active site" evidence="12">
    <location>
        <position position="731"/>
    </location>
</feature>
<keyword evidence="4 12" id="KW-0808">Transferase</keyword>
<protein>
    <recommendedName>
        <fullName evidence="2">DNA (cytosine-5-)-methyltransferase</fullName>
        <ecNumber evidence="2">2.1.1.37</ecNumber>
    </recommendedName>
</protein>
<feature type="region of interest" description="Disordered" evidence="13">
    <location>
        <begin position="612"/>
        <end position="634"/>
    </location>
</feature>
<evidence type="ECO:0000256" key="2">
    <source>
        <dbReference type="ARBA" id="ARBA00011975"/>
    </source>
</evidence>
<evidence type="ECO:0000256" key="4">
    <source>
        <dbReference type="ARBA" id="ARBA00022679"/>
    </source>
</evidence>
<feature type="domain" description="CXXC-type" evidence="15">
    <location>
        <begin position="143"/>
        <end position="189"/>
    </location>
</feature>
<dbReference type="CDD" id="cd04760">
    <property type="entry name" value="BAH_Dnmt1_I"/>
    <property type="match status" value="1"/>
</dbReference>
<evidence type="ECO:0000256" key="7">
    <source>
        <dbReference type="ARBA" id="ARBA00022771"/>
    </source>
</evidence>